<comment type="caution">
    <text evidence="2">The sequence shown here is derived from an EMBL/GenBank/DDBJ whole genome shotgun (WGS) entry which is preliminary data.</text>
</comment>
<dbReference type="OrthoDB" id="2157530at2759"/>
<proteinExistence type="predicted"/>
<evidence type="ECO:0000313" key="3">
    <source>
        <dbReference type="Proteomes" id="UP000481288"/>
    </source>
</evidence>
<accession>A0A7D8YME0</accession>
<dbReference type="AlphaFoldDB" id="A0A7D8YME0"/>
<dbReference type="Pfam" id="PF06985">
    <property type="entry name" value="HET"/>
    <property type="match status" value="1"/>
</dbReference>
<dbReference type="EMBL" id="QGMG01001340">
    <property type="protein sequence ID" value="TVY49110.1"/>
    <property type="molecule type" value="Genomic_DNA"/>
</dbReference>
<feature type="domain" description="Heterokaryon incompatibility" evidence="1">
    <location>
        <begin position="1"/>
        <end position="87"/>
    </location>
</feature>
<keyword evidence="3" id="KW-1185">Reference proteome</keyword>
<organism evidence="2 3">
    <name type="scientific">Lachnellula cervina</name>
    <dbReference type="NCBI Taxonomy" id="1316786"/>
    <lineage>
        <taxon>Eukaryota</taxon>
        <taxon>Fungi</taxon>
        <taxon>Dikarya</taxon>
        <taxon>Ascomycota</taxon>
        <taxon>Pezizomycotina</taxon>
        <taxon>Leotiomycetes</taxon>
        <taxon>Helotiales</taxon>
        <taxon>Lachnaceae</taxon>
        <taxon>Lachnellula</taxon>
    </lineage>
</organism>
<name>A0A7D8YME0_9HELO</name>
<gene>
    <name evidence="2" type="ORF">LCER1_G007618</name>
</gene>
<evidence type="ECO:0000259" key="1">
    <source>
        <dbReference type="Pfam" id="PF06985"/>
    </source>
</evidence>
<protein>
    <recommendedName>
        <fullName evidence="1">Heterokaryon incompatibility domain-containing protein</fullName>
    </recommendedName>
</protein>
<dbReference type="InterPro" id="IPR010730">
    <property type="entry name" value="HET"/>
</dbReference>
<dbReference type="Proteomes" id="UP000481288">
    <property type="component" value="Unassembled WGS sequence"/>
</dbReference>
<evidence type="ECO:0000313" key="2">
    <source>
        <dbReference type="EMBL" id="TVY49110.1"/>
    </source>
</evidence>
<dbReference type="InterPro" id="IPR052895">
    <property type="entry name" value="HetReg/Transcr_Mod"/>
</dbReference>
<sequence>MTEIYKAATSVFAWLEPSANDSNEAMDAIEWIGEAAIEAGMLDLSVLESVCQPFHALSERIGLKYAQGTIKSLAERSYWNRTWIVQEFSVASD</sequence>
<dbReference type="PANTHER" id="PTHR24148:SF73">
    <property type="entry name" value="HET DOMAIN PROTEIN (AFU_ORTHOLOGUE AFUA_8G01020)"/>
    <property type="match status" value="1"/>
</dbReference>
<reference evidence="2 3" key="1">
    <citation type="submission" date="2018-05" db="EMBL/GenBank/DDBJ databases">
        <title>Whole genome sequencing for identification of molecular markers to develop diagnostic detection tools for the regulated plant pathogen Lachnellula willkommii.</title>
        <authorList>
            <person name="Giroux E."/>
            <person name="Bilodeau G."/>
        </authorList>
    </citation>
    <scope>NUCLEOTIDE SEQUENCE [LARGE SCALE GENOMIC DNA]</scope>
    <source>
        <strain evidence="2 3">CBS 625.97</strain>
    </source>
</reference>
<dbReference type="PANTHER" id="PTHR24148">
    <property type="entry name" value="ANKYRIN REPEAT DOMAIN-CONTAINING PROTEIN 39 HOMOLOG-RELATED"/>
    <property type="match status" value="1"/>
</dbReference>